<feature type="region of interest" description="Disordered" evidence="1">
    <location>
        <begin position="121"/>
        <end position="203"/>
    </location>
</feature>
<feature type="compositionally biased region" description="Low complexity" evidence="1">
    <location>
        <begin position="242"/>
        <end position="360"/>
    </location>
</feature>
<dbReference type="Proteomes" id="UP000007797">
    <property type="component" value="Unassembled WGS sequence"/>
</dbReference>
<dbReference type="PANTHER" id="PTHR21315:SF2">
    <property type="entry name" value="APRATAXIN AND PNK-LIKE FACTOR"/>
    <property type="match status" value="1"/>
</dbReference>
<organism evidence="3 4">
    <name type="scientific">Cavenderia fasciculata</name>
    <name type="common">Slime mold</name>
    <name type="synonym">Dictyostelium fasciculatum</name>
    <dbReference type="NCBI Taxonomy" id="261658"/>
    <lineage>
        <taxon>Eukaryota</taxon>
        <taxon>Amoebozoa</taxon>
        <taxon>Evosea</taxon>
        <taxon>Eumycetozoa</taxon>
        <taxon>Dictyostelia</taxon>
        <taxon>Acytosteliales</taxon>
        <taxon>Cavenderiaceae</taxon>
        <taxon>Cavenderia</taxon>
    </lineage>
</organism>
<dbReference type="InterPro" id="IPR008984">
    <property type="entry name" value="SMAD_FHA_dom_sf"/>
</dbReference>
<dbReference type="PANTHER" id="PTHR21315">
    <property type="entry name" value="APRATAXIN AND PNK-LIKE FACTOR-RELATED"/>
    <property type="match status" value="1"/>
</dbReference>
<dbReference type="AlphaFoldDB" id="F4QDB1"/>
<dbReference type="EMBL" id="GL883029">
    <property type="protein sequence ID" value="EGG13739.1"/>
    <property type="molecule type" value="Genomic_DNA"/>
</dbReference>
<dbReference type="KEGG" id="dfa:DFA_11500"/>
<dbReference type="GeneID" id="14866044"/>
<dbReference type="GO" id="GO:0008408">
    <property type="term" value="F:3'-5' exonuclease activity"/>
    <property type="evidence" value="ECO:0007669"/>
    <property type="project" value="InterPro"/>
</dbReference>
<sequence length="567" mass="62089">MQGGDARHIITLSPTSSNATLPTLVFSKVGSFDVGRVSLKVDEKRCSRKQLIIKLDDHSNYYVSSDGMNPSYHKKYNKDDFIQMTKNQEYELEDGDQLSLLYEMYALNVSIASNPNFVAPKKPVSAAPSTSSPSIPVSKTSILKRKDPDTTPAAAAAVPPPPKDMDDYSDFLSSSSTATTTFTTTTSSSSKPSSQSDNSDVATIKKQKMSDLPECEYGKKCFRKNPQHFLEYSHPWKNEPTSSSSSDTPANSTKTSTTPTSSPASSQSSATTTSVTAQPIATKTNNTNQNNNNNNNNSSSSSATTSSSTSTAAPKVTSSSTTSLPSSSSSSSSSTVAPKVASSSSTTPSTSTTTSATTKSIYQKKKPTEIKNRQLTFPFISTFIYNFDAKKATDVAGPEIAEYLNVHKGEDDIKLIMVVDKSIYSQTLVNDFKKYINDKRFEIKSFDITNDKDQFKTDTRFYATETTWRLKRTAQNKILYDIAGVEELEKNTKTKYPNTGKAGCIYPVTLDVDNVLHSEYGMDALFLLIGPNLNDKKPDCLHDHEEATPVLADTYRQLFTLLDNYNC</sequence>
<dbReference type="GO" id="GO:0006302">
    <property type="term" value="P:double-strand break repair"/>
    <property type="evidence" value="ECO:0007669"/>
    <property type="project" value="InterPro"/>
</dbReference>
<evidence type="ECO:0000259" key="2">
    <source>
        <dbReference type="Pfam" id="PF10283"/>
    </source>
</evidence>
<reference evidence="4" key="1">
    <citation type="journal article" date="2011" name="Genome Res.">
        <title>Phylogeny-wide analysis of social amoeba genomes highlights ancient origins for complex intercellular communication.</title>
        <authorList>
            <person name="Heidel A.J."/>
            <person name="Lawal H.M."/>
            <person name="Felder M."/>
            <person name="Schilde C."/>
            <person name="Helps N.R."/>
            <person name="Tunggal B."/>
            <person name="Rivero F."/>
            <person name="John U."/>
            <person name="Schleicher M."/>
            <person name="Eichinger L."/>
            <person name="Platzer M."/>
            <person name="Noegel A.A."/>
            <person name="Schaap P."/>
            <person name="Gloeckner G."/>
        </authorList>
    </citation>
    <scope>NUCLEOTIDE SEQUENCE [LARGE SCALE GENOMIC DNA]</scope>
    <source>
        <strain evidence="4">SH3</strain>
    </source>
</reference>
<dbReference type="STRING" id="1054147.F4QDB1"/>
<name>F4QDB1_CACFS</name>
<dbReference type="OMA" id="YATETTW"/>
<feature type="domain" description="PBZ-type" evidence="2">
    <location>
        <begin position="213"/>
        <end position="237"/>
    </location>
</feature>
<feature type="compositionally biased region" description="Low complexity" evidence="1">
    <location>
        <begin position="170"/>
        <end position="200"/>
    </location>
</feature>
<proteinExistence type="predicted"/>
<dbReference type="RefSeq" id="XP_004350443.1">
    <property type="nucleotide sequence ID" value="XM_004350393.1"/>
</dbReference>
<gene>
    <name evidence="3" type="ORF">DFA_11500</name>
</gene>
<dbReference type="Pfam" id="PF10283">
    <property type="entry name" value="zf-CCHH"/>
    <property type="match status" value="1"/>
</dbReference>
<dbReference type="GO" id="GO:0035861">
    <property type="term" value="C:site of double-strand break"/>
    <property type="evidence" value="ECO:0007669"/>
    <property type="project" value="TreeGrafter"/>
</dbReference>
<dbReference type="OrthoDB" id="10256774at2759"/>
<evidence type="ECO:0000256" key="1">
    <source>
        <dbReference type="SAM" id="MobiDB-lite"/>
    </source>
</evidence>
<feature type="region of interest" description="Disordered" evidence="1">
    <location>
        <begin position="233"/>
        <end position="363"/>
    </location>
</feature>
<dbReference type="CDD" id="cd22671">
    <property type="entry name" value="FHA_APTX-like"/>
    <property type="match status" value="1"/>
</dbReference>
<evidence type="ECO:0000313" key="3">
    <source>
        <dbReference type="EMBL" id="EGG13739.1"/>
    </source>
</evidence>
<protein>
    <recommendedName>
        <fullName evidence="2">PBZ-type domain-containing protein</fullName>
    </recommendedName>
</protein>
<feature type="compositionally biased region" description="Low complexity" evidence="1">
    <location>
        <begin position="121"/>
        <end position="141"/>
    </location>
</feature>
<dbReference type="InterPro" id="IPR019406">
    <property type="entry name" value="APLF_PBZ"/>
</dbReference>
<evidence type="ECO:0000313" key="4">
    <source>
        <dbReference type="Proteomes" id="UP000007797"/>
    </source>
</evidence>
<dbReference type="GO" id="GO:0005634">
    <property type="term" value="C:nucleus"/>
    <property type="evidence" value="ECO:0007669"/>
    <property type="project" value="TreeGrafter"/>
</dbReference>
<dbReference type="SUPFAM" id="SSF49879">
    <property type="entry name" value="SMAD/FHA domain"/>
    <property type="match status" value="1"/>
</dbReference>
<dbReference type="GO" id="GO:0003906">
    <property type="term" value="F:DNA-(apurinic or apyrimidinic site) endonuclease activity"/>
    <property type="evidence" value="ECO:0007669"/>
    <property type="project" value="InterPro"/>
</dbReference>
<keyword evidence="4" id="KW-1185">Reference proteome</keyword>
<dbReference type="InterPro" id="IPR039253">
    <property type="entry name" value="APLF"/>
</dbReference>
<accession>F4QDB1</accession>
<dbReference type="Gene3D" id="2.60.200.20">
    <property type="match status" value="1"/>
</dbReference>